<protein>
    <submittedName>
        <fullName evidence="1">Uncharacterized protein</fullName>
    </submittedName>
</protein>
<accession>A0A1G6A373</accession>
<evidence type="ECO:0000313" key="2">
    <source>
        <dbReference type="Proteomes" id="UP000199626"/>
    </source>
</evidence>
<keyword evidence="2" id="KW-1185">Reference proteome</keyword>
<dbReference type="Proteomes" id="UP000199626">
    <property type="component" value="Unassembled WGS sequence"/>
</dbReference>
<dbReference type="STRING" id="1159017.SAMN02927930_00105"/>
<proteinExistence type="predicted"/>
<sequence length="99" mass="11628">MQEPSNAPITSADVLPEMKLVRAALDLFIKDAIDYLTACERPPAKFNELFHDQQQAFNDLCRCGRITKRLAHLNDLDPHYISERFRRYVRRYYSEQQPG</sequence>
<reference evidence="2" key="1">
    <citation type="submission" date="2016-10" db="EMBL/GenBank/DDBJ databases">
        <authorList>
            <person name="Varghese N."/>
            <person name="Submissions S."/>
        </authorList>
    </citation>
    <scope>NUCLEOTIDE SEQUENCE [LARGE SCALE GENOMIC DNA]</scope>
    <source>
        <strain evidence="2">CGMCC 1.10824</strain>
    </source>
</reference>
<dbReference type="EMBL" id="FMXN01000001">
    <property type="protein sequence ID" value="SDB02901.1"/>
    <property type="molecule type" value="Genomic_DNA"/>
</dbReference>
<organism evidence="1 2">
    <name type="scientific">Pseudidiomarina indica</name>
    <dbReference type="NCBI Taxonomy" id="1159017"/>
    <lineage>
        <taxon>Bacteria</taxon>
        <taxon>Pseudomonadati</taxon>
        <taxon>Pseudomonadota</taxon>
        <taxon>Gammaproteobacteria</taxon>
        <taxon>Alteromonadales</taxon>
        <taxon>Idiomarinaceae</taxon>
        <taxon>Pseudidiomarina</taxon>
    </lineage>
</organism>
<gene>
    <name evidence="1" type="ORF">SAMN02927930_00105</name>
</gene>
<evidence type="ECO:0000313" key="1">
    <source>
        <dbReference type="EMBL" id="SDB02901.1"/>
    </source>
</evidence>
<name>A0A1G6A373_9GAMM</name>
<dbReference type="AlphaFoldDB" id="A0A1G6A373"/>